<dbReference type="GO" id="GO:0034314">
    <property type="term" value="P:Arp2/3 complex-mediated actin nucleation"/>
    <property type="evidence" value="ECO:0007669"/>
    <property type="project" value="InterPro"/>
</dbReference>
<dbReference type="AlphaFoldDB" id="A0A4S9VDZ7"/>
<comment type="subcellular location">
    <subcellularLocation>
        <location evidence="1">Cytoplasm</location>
        <location evidence="1">Cytoskeleton</location>
    </subcellularLocation>
</comment>
<evidence type="ECO:0000256" key="7">
    <source>
        <dbReference type="ARBA" id="ARBA00023212"/>
    </source>
</evidence>
<organism evidence="11 12">
    <name type="scientific">Aureobasidium pullulans</name>
    <name type="common">Black yeast</name>
    <name type="synonym">Pullularia pullulans</name>
    <dbReference type="NCBI Taxonomy" id="5580"/>
    <lineage>
        <taxon>Eukaryota</taxon>
        <taxon>Fungi</taxon>
        <taxon>Dikarya</taxon>
        <taxon>Ascomycota</taxon>
        <taxon>Pezizomycotina</taxon>
        <taxon>Dothideomycetes</taxon>
        <taxon>Dothideomycetidae</taxon>
        <taxon>Dothideales</taxon>
        <taxon>Saccotheciaceae</taxon>
        <taxon>Aureobasidium</taxon>
    </lineage>
</organism>
<evidence type="ECO:0000256" key="4">
    <source>
        <dbReference type="ARBA" id="ARBA00022574"/>
    </source>
</evidence>
<keyword evidence="6" id="KW-0009">Actin-binding</keyword>
<feature type="repeat" description="WD" evidence="10">
    <location>
        <begin position="125"/>
        <end position="157"/>
    </location>
</feature>
<sequence length="438" mass="47296">MKTAERRKVKVWRVIGVFRVAQKVVASVCLVGVGVAKREAAAEVILAASSLPAELHTSDTTFHSAVERTPANPSAMAAPQVHHLFNHPIADHSFSADRKTLAVARDNTVELYSANASRFTLNDELRGHDKLITGVDIAPNSGKIVTCSQDRNAYVWEPSNGSWRPTLVLLRINRAATCVRWSPNEAKFAVGSGARVAAVCYFEEENDWWVSKHLKKPLRSTVTSVGWHPNSVLVALGSTDGHARVLSAFIKGVDEKPAPSVWGERLPFNTICGEFLNQTAGWVKSVAFSPSGDAVAFVSHDSTMTVAYPAGEGQPPHAVINISTQVLPFADLLWIAEGEIICAGYDCEPFRFSGSSSGWSLVGSLDSTSKSGSANQREESALNMFRQMDLRGKAVDDTQLKTVHQNSISTVRAYAGSPDAVSQISTSGVDGRVVVWNL</sequence>
<dbReference type="InterPro" id="IPR036322">
    <property type="entry name" value="WD40_repeat_dom_sf"/>
</dbReference>
<dbReference type="SUPFAM" id="SSF50978">
    <property type="entry name" value="WD40 repeat-like"/>
    <property type="match status" value="1"/>
</dbReference>
<evidence type="ECO:0000256" key="9">
    <source>
        <dbReference type="ARBA" id="ARBA00041789"/>
    </source>
</evidence>
<evidence type="ECO:0000256" key="5">
    <source>
        <dbReference type="ARBA" id="ARBA00022737"/>
    </source>
</evidence>
<evidence type="ECO:0000313" key="11">
    <source>
        <dbReference type="EMBL" id="THZ50142.1"/>
    </source>
</evidence>
<dbReference type="InterPro" id="IPR019775">
    <property type="entry name" value="WD40_repeat_CS"/>
</dbReference>
<gene>
    <name evidence="11" type="ORF">D6C90_02846</name>
</gene>
<dbReference type="Gene3D" id="2.130.10.10">
    <property type="entry name" value="YVTN repeat-like/Quinoprotein amine dehydrogenase"/>
    <property type="match status" value="1"/>
</dbReference>
<evidence type="ECO:0000256" key="2">
    <source>
        <dbReference type="ARBA" id="ARBA00006260"/>
    </source>
</evidence>
<comment type="caution">
    <text evidence="11">The sequence shown here is derived from an EMBL/GenBank/DDBJ whole genome shotgun (WGS) entry which is preliminary data.</text>
</comment>
<dbReference type="PANTHER" id="PTHR10709">
    <property type="entry name" value="ACTIN-RELATED PROTEIN 2/3 COMPLEX SUBUNIT 1"/>
    <property type="match status" value="1"/>
</dbReference>
<dbReference type="SMART" id="SM00320">
    <property type="entry name" value="WD40"/>
    <property type="match status" value="5"/>
</dbReference>
<comment type="similarity">
    <text evidence="2">Belongs to the WD repeat ARPC1 family.</text>
</comment>
<protein>
    <recommendedName>
        <fullName evidence="8">Arp2/3 complex 41 kDa subunit</fullName>
    </recommendedName>
    <alternativeName>
        <fullName evidence="9">p41-ARC</fullName>
    </alternativeName>
</protein>
<dbReference type="Proteomes" id="UP000310121">
    <property type="component" value="Unassembled WGS sequence"/>
</dbReference>
<evidence type="ECO:0000256" key="3">
    <source>
        <dbReference type="ARBA" id="ARBA00022490"/>
    </source>
</evidence>
<evidence type="ECO:0000256" key="8">
    <source>
        <dbReference type="ARBA" id="ARBA00041244"/>
    </source>
</evidence>
<dbReference type="PANTHER" id="PTHR10709:SF2">
    <property type="entry name" value="ACTIN-RELATED PROTEIN 2_3 COMPLEX SUBUNIT"/>
    <property type="match status" value="1"/>
</dbReference>
<keyword evidence="3" id="KW-0963">Cytoplasm</keyword>
<dbReference type="GO" id="GO:0051015">
    <property type="term" value="F:actin filament binding"/>
    <property type="evidence" value="ECO:0007669"/>
    <property type="project" value="TreeGrafter"/>
</dbReference>
<evidence type="ECO:0000313" key="12">
    <source>
        <dbReference type="Proteomes" id="UP000310121"/>
    </source>
</evidence>
<accession>A0A4S9VDZ7</accession>
<proteinExistence type="inferred from homology"/>
<dbReference type="GO" id="GO:0005885">
    <property type="term" value="C:Arp2/3 protein complex"/>
    <property type="evidence" value="ECO:0007669"/>
    <property type="project" value="InterPro"/>
</dbReference>
<dbReference type="PROSITE" id="PS50082">
    <property type="entry name" value="WD_REPEATS_2"/>
    <property type="match status" value="1"/>
</dbReference>
<reference evidence="11 12" key="1">
    <citation type="submission" date="2018-10" db="EMBL/GenBank/DDBJ databases">
        <title>Fifty Aureobasidium pullulans genomes reveal a recombining polyextremotolerant generalist.</title>
        <authorList>
            <person name="Gostincar C."/>
            <person name="Turk M."/>
            <person name="Zajc J."/>
            <person name="Gunde-Cimerman N."/>
        </authorList>
    </citation>
    <scope>NUCLEOTIDE SEQUENCE [LARGE SCALE GENOMIC DNA]</scope>
    <source>
        <strain evidence="11 12">EXF-3844</strain>
    </source>
</reference>
<evidence type="ECO:0000256" key="6">
    <source>
        <dbReference type="ARBA" id="ARBA00023203"/>
    </source>
</evidence>
<evidence type="ECO:0000256" key="1">
    <source>
        <dbReference type="ARBA" id="ARBA00004245"/>
    </source>
</evidence>
<dbReference type="EMBL" id="QZBN01000174">
    <property type="protein sequence ID" value="THZ50142.1"/>
    <property type="molecule type" value="Genomic_DNA"/>
</dbReference>
<dbReference type="InterPro" id="IPR017383">
    <property type="entry name" value="ARPC1"/>
</dbReference>
<dbReference type="PROSITE" id="PS50294">
    <property type="entry name" value="WD_REPEATS_REGION"/>
    <property type="match status" value="1"/>
</dbReference>
<keyword evidence="5" id="KW-0677">Repeat</keyword>
<dbReference type="FunFam" id="2.130.10.10:FF:000220">
    <property type="entry name" value="Actin-related protein 2/3 complex subunit"/>
    <property type="match status" value="1"/>
</dbReference>
<dbReference type="InterPro" id="IPR015943">
    <property type="entry name" value="WD40/YVTN_repeat-like_dom_sf"/>
</dbReference>
<dbReference type="Pfam" id="PF00400">
    <property type="entry name" value="WD40"/>
    <property type="match status" value="2"/>
</dbReference>
<keyword evidence="7" id="KW-0206">Cytoskeleton</keyword>
<keyword evidence="4 10" id="KW-0853">WD repeat</keyword>
<name>A0A4S9VDZ7_AURPU</name>
<dbReference type="InterPro" id="IPR001680">
    <property type="entry name" value="WD40_rpt"/>
</dbReference>
<evidence type="ECO:0000256" key="10">
    <source>
        <dbReference type="PROSITE-ProRule" id="PRU00221"/>
    </source>
</evidence>
<dbReference type="PROSITE" id="PS00678">
    <property type="entry name" value="WD_REPEATS_1"/>
    <property type="match status" value="1"/>
</dbReference>